<dbReference type="Gene3D" id="4.10.60.10">
    <property type="entry name" value="Zinc finger, CCHC-type"/>
    <property type="match status" value="1"/>
</dbReference>
<dbReference type="SUPFAM" id="SSF57756">
    <property type="entry name" value="Retrovirus zinc finger-like domains"/>
    <property type="match status" value="1"/>
</dbReference>
<dbReference type="GO" id="GO:0003824">
    <property type="term" value="F:catalytic activity"/>
    <property type="evidence" value="ECO:0007669"/>
    <property type="project" value="InterPro"/>
</dbReference>
<dbReference type="GO" id="GO:0003676">
    <property type="term" value="F:nucleic acid binding"/>
    <property type="evidence" value="ECO:0007669"/>
    <property type="project" value="InterPro"/>
</dbReference>
<evidence type="ECO:0000256" key="3">
    <source>
        <dbReference type="SAM" id="MobiDB-lite"/>
    </source>
</evidence>
<feature type="compositionally biased region" description="Polar residues" evidence="3">
    <location>
        <begin position="935"/>
        <end position="946"/>
    </location>
</feature>
<feature type="compositionally biased region" description="Basic and acidic residues" evidence="3">
    <location>
        <begin position="801"/>
        <end position="819"/>
    </location>
</feature>
<keyword evidence="6" id="KW-1185">Reference proteome</keyword>
<feature type="coiled-coil region" evidence="2">
    <location>
        <begin position="500"/>
        <end position="527"/>
    </location>
</feature>
<evidence type="ECO:0000256" key="1">
    <source>
        <dbReference type="PROSITE-ProRule" id="PRU00047"/>
    </source>
</evidence>
<dbReference type="EMBL" id="JAUUTY010000001">
    <property type="protein sequence ID" value="KAK1693760.1"/>
    <property type="molecule type" value="Genomic_DNA"/>
</dbReference>
<feature type="compositionally biased region" description="Low complexity" evidence="3">
    <location>
        <begin position="904"/>
        <end position="919"/>
    </location>
</feature>
<evidence type="ECO:0000313" key="6">
    <source>
        <dbReference type="Proteomes" id="UP001231189"/>
    </source>
</evidence>
<reference evidence="5" key="1">
    <citation type="submission" date="2023-07" db="EMBL/GenBank/DDBJ databases">
        <title>A chromosome-level genome assembly of Lolium multiflorum.</title>
        <authorList>
            <person name="Chen Y."/>
            <person name="Copetti D."/>
            <person name="Kolliker R."/>
            <person name="Studer B."/>
        </authorList>
    </citation>
    <scope>NUCLEOTIDE SEQUENCE</scope>
    <source>
        <strain evidence="5">02402/16</strain>
        <tissue evidence="5">Leaf</tissue>
    </source>
</reference>
<evidence type="ECO:0000256" key="2">
    <source>
        <dbReference type="SAM" id="Coils"/>
    </source>
</evidence>
<feature type="region of interest" description="Disordered" evidence="3">
    <location>
        <begin position="1009"/>
        <end position="1042"/>
    </location>
</feature>
<keyword evidence="1" id="KW-0863">Zinc-finger</keyword>
<keyword evidence="1" id="KW-0479">Metal-binding</keyword>
<feature type="region of interest" description="Disordered" evidence="3">
    <location>
        <begin position="1"/>
        <end position="47"/>
    </location>
</feature>
<feature type="region of interest" description="Disordered" evidence="3">
    <location>
        <begin position="763"/>
        <end position="857"/>
    </location>
</feature>
<accession>A0AAD8TTM9</accession>
<name>A0AAD8TTM9_LOLMU</name>
<dbReference type="PANTHER" id="PTHR33116:SF87">
    <property type="entry name" value="OS01G0158850 PROTEIN"/>
    <property type="match status" value="1"/>
</dbReference>
<protein>
    <recommendedName>
        <fullName evidence="4">CCHC-type domain-containing protein</fullName>
    </recommendedName>
</protein>
<feature type="region of interest" description="Disordered" evidence="3">
    <location>
        <begin position="87"/>
        <end position="144"/>
    </location>
</feature>
<organism evidence="5 6">
    <name type="scientific">Lolium multiflorum</name>
    <name type="common">Italian ryegrass</name>
    <name type="synonym">Lolium perenne subsp. multiflorum</name>
    <dbReference type="NCBI Taxonomy" id="4521"/>
    <lineage>
        <taxon>Eukaryota</taxon>
        <taxon>Viridiplantae</taxon>
        <taxon>Streptophyta</taxon>
        <taxon>Embryophyta</taxon>
        <taxon>Tracheophyta</taxon>
        <taxon>Spermatophyta</taxon>
        <taxon>Magnoliopsida</taxon>
        <taxon>Liliopsida</taxon>
        <taxon>Poales</taxon>
        <taxon>Poaceae</taxon>
        <taxon>BOP clade</taxon>
        <taxon>Pooideae</taxon>
        <taxon>Poodae</taxon>
        <taxon>Poeae</taxon>
        <taxon>Poeae Chloroplast Group 2 (Poeae type)</taxon>
        <taxon>Loliodinae</taxon>
        <taxon>Loliinae</taxon>
        <taxon>Lolium</taxon>
    </lineage>
</organism>
<dbReference type="Proteomes" id="UP001231189">
    <property type="component" value="Unassembled WGS sequence"/>
</dbReference>
<dbReference type="Gene3D" id="3.60.10.10">
    <property type="entry name" value="Endonuclease/exonuclease/phosphatase"/>
    <property type="match status" value="1"/>
</dbReference>
<evidence type="ECO:0000259" key="4">
    <source>
        <dbReference type="PROSITE" id="PS50158"/>
    </source>
</evidence>
<dbReference type="InterPro" id="IPR036875">
    <property type="entry name" value="Znf_CCHC_sf"/>
</dbReference>
<feature type="compositionally biased region" description="Basic and acidic residues" evidence="3">
    <location>
        <begin position="389"/>
        <end position="401"/>
    </location>
</feature>
<feature type="domain" description="CCHC-type" evidence="4">
    <location>
        <begin position="425"/>
        <end position="440"/>
    </location>
</feature>
<dbReference type="GO" id="GO:0008270">
    <property type="term" value="F:zinc ion binding"/>
    <property type="evidence" value="ECO:0007669"/>
    <property type="project" value="UniProtKB-KW"/>
</dbReference>
<feature type="compositionally biased region" description="Acidic residues" evidence="3">
    <location>
        <begin position="674"/>
        <end position="686"/>
    </location>
</feature>
<feature type="region of interest" description="Disordered" evidence="3">
    <location>
        <begin position="892"/>
        <end position="946"/>
    </location>
</feature>
<dbReference type="PROSITE" id="PS50158">
    <property type="entry name" value="ZF_CCHC"/>
    <property type="match status" value="1"/>
</dbReference>
<dbReference type="PROSITE" id="PS50890">
    <property type="entry name" value="PUA"/>
    <property type="match status" value="1"/>
</dbReference>
<comment type="caution">
    <text evidence="5">The sequence shown here is derived from an EMBL/GenBank/DDBJ whole genome shotgun (WGS) entry which is preliminary data.</text>
</comment>
<feature type="region of interest" description="Disordered" evidence="3">
    <location>
        <begin position="288"/>
        <end position="325"/>
    </location>
</feature>
<dbReference type="Pfam" id="PF00078">
    <property type="entry name" value="RVT_1"/>
    <property type="match status" value="1"/>
</dbReference>
<feature type="compositionally biased region" description="Basic and acidic residues" evidence="3">
    <location>
        <begin position="832"/>
        <end position="844"/>
    </location>
</feature>
<dbReference type="InterPro" id="IPR000477">
    <property type="entry name" value="RT_dom"/>
</dbReference>
<dbReference type="SMART" id="SM00343">
    <property type="entry name" value="ZnF_C2HC"/>
    <property type="match status" value="2"/>
</dbReference>
<dbReference type="InterPro" id="IPR036691">
    <property type="entry name" value="Endo/exonu/phosph_ase_sf"/>
</dbReference>
<dbReference type="CDD" id="cd01650">
    <property type="entry name" value="RT_nLTR_like"/>
    <property type="match status" value="1"/>
</dbReference>
<feature type="region of interest" description="Disordered" evidence="3">
    <location>
        <begin position="346"/>
        <end position="420"/>
    </location>
</feature>
<dbReference type="PANTHER" id="PTHR33116">
    <property type="entry name" value="REVERSE TRANSCRIPTASE ZINC-BINDING DOMAIN-CONTAINING PROTEIN-RELATED-RELATED"/>
    <property type="match status" value="1"/>
</dbReference>
<evidence type="ECO:0000313" key="5">
    <source>
        <dbReference type="EMBL" id="KAK1693760.1"/>
    </source>
</evidence>
<dbReference type="InterPro" id="IPR001878">
    <property type="entry name" value="Znf_CCHC"/>
</dbReference>
<keyword evidence="2" id="KW-0175">Coiled coil</keyword>
<dbReference type="SUPFAM" id="SSF56219">
    <property type="entry name" value="DNase I-like"/>
    <property type="match status" value="1"/>
</dbReference>
<feature type="compositionally biased region" description="Basic and acidic residues" evidence="3">
    <location>
        <begin position="315"/>
        <end position="325"/>
    </location>
</feature>
<proteinExistence type="predicted"/>
<feature type="compositionally biased region" description="Basic and acidic residues" evidence="3">
    <location>
        <begin position="1009"/>
        <end position="1019"/>
    </location>
</feature>
<dbReference type="Pfam" id="PF00098">
    <property type="entry name" value="zf-CCHC"/>
    <property type="match status" value="1"/>
</dbReference>
<keyword evidence="1" id="KW-0862">Zinc</keyword>
<sequence length="1923" mass="212343">MCLTARRSPGDATKSFAGAVGPRGGAEGARRERRDRSVRRQGTRRRLRAHLVGGCAEENPFAVLCSEASSSEEGLDEGAHDVLTAGAEAGSDGRSGGDPEKLAGGGPPPAPVLAPRMAPDLNSPEDFPPLPAREKGAETSSGRRVCASRDAEALASCRIGDICISWRPEPGGTAETVTAAAGQPRGLGFPQSLAAGSLRVGRGPAFPGPGGPASRIQLGVGVASQPTFSPFGADGRHVVQGQSGAVEIDRGRSGVGSDGFAPSPQVLKWRWRPVGTLDRSLGFPAATRDLQKRGFPAPLARFPPPSRPHARRRRMDRDRRGKRRFDELGEGDEGWRREQDLRQKLNREQEEQRRQQRERDREFQRRDEDLRAREWRGREQRRPPAPFQRGRETGRVEERPVRTARHGSATRASESGSGEAKHITCYNCGKQGHVQAECKDEPFCIKCNKSGHLSAMCAAMSSATEPLWAGFGRSGLGFVCLEVPEEELLPPAPNAARVSLRQGILSAEQLEDELKDLVDEEWRWNVQELCNGEFATFFPSKESLRMAIRGGGLNLPNCNIHADVRAADGDPAAAERLEEIWVKLFDVPPPYRQPVRLLLAARELGRPIGVDEQSLELADAPVRLLVGCRSPVHLPSHIVMFVNSQGFKVRVLVEGDAGAGPSAPPPPPNPTLDDKEEEGEESEGEGWDGRRGKHIRKDKDTSAPRLGTNGAPKLKSVPVGLAADPQGKSAPTIPASALSQYGSNLMGKGDIFPILKSLLTPGEGSALSQVVAEDTEGDQPPLSPSLLTDSATPDGLVTPGRDGRTEGKAWHLSQEERAEVGLSPSWDSDPNLMREKERRSKSNMDRPSLVRGKDGKEVAMQLVFEEGEQQGNAEAKGSNTLSGAVIGELAAQVARAPRTKSKSKSGGPSRFSRRGAAASAEPVLQRAIARAQKNVPGTSQSPNPKSLSRFAVLPNVSDEHLLTVAKDSCIVFPSAAGNPAPLLSIIRAKELALAELALARDRLAAEQAAAREAEGKEDSQAPAEATGVASQEAALPSENSGGRKKKEILADFTDQELRSLEVGDKFFWCWLPPNGHSGGMLLGLRDSIFDVGRISLGQFFISASVMCRADNFKFEIVGVYGPADHSHSQEFLQEISARVAVSELPILMGGDFNLLRDAADKNNDRVNWARMDAFNDNIANWGLREIPRTGARYTWTNKRLNPVRCVLDRVFIAPELDTHFPLCSLVAETSLGSDHTPLILDTGQDIQCCSNRFFFESGWMELPNFADMFAAIWGELAAMARGRDVLDWWSFMSGGVRRKLKGWNANRKVEANAAKLALLQQIKGLDEKADSVGLDGEEWAFRYHLEEQILAIFRDEEEYWRQRGRIRWMLQGDANTAYFHAVANGRRRKCYILRLLTDNGPITDKRQIQEHVYDFYRRLLGSNDTRVCSLDPGAWGEEARVSPEENEDILRTLSQEELDKLVMEMKSDTAPGPDGLPVQFFKKFWPLLRMGVLHIVNDFLLGRIDISRLNFGILSLIPKVQGADHISQFRPIALINVIFKMVSKAVASKLDPIANRVISPNQTAFIKGRFILDGILALHEVVHEVKAKREACILLKLDFEKAYDRVNWDFLKEDDEQHLANLKFILMCFEDMSGLKINYHKSEVIVMGRSQARQQRVADQLNCKLGEFPFIYLGLPISDRALTMEQWLFLVRKLAAKVEPWWGKFMSSGGRLILSNACLANLPTYAMGLFLLQDGIHAKFDSHRARFYWEGVGPKRKFHLVNWPAVCRPKDCGGMGIVNSRLMNVALLLKWVWKLYQDGNQLWRQLINAKYTNAEDIFTASGQRGSQFWRSIHKIKHLFKLGAKHSMDSVAQVCGSNEPISFRRQLDQELVRDLAELQSLIDSTMLVEGPDRVSWRLESDGIFSVKSIGSFWRNLWIVPGLDG</sequence>
<feature type="region of interest" description="Disordered" evidence="3">
    <location>
        <begin position="656"/>
        <end position="730"/>
    </location>
</feature>
<feature type="compositionally biased region" description="Basic and acidic residues" evidence="3">
    <location>
        <begin position="346"/>
        <end position="382"/>
    </location>
</feature>
<gene>
    <name evidence="5" type="ORF">QYE76_010457</name>
</gene>
<feature type="compositionally biased region" description="Basic residues" evidence="3">
    <location>
        <begin position="36"/>
        <end position="47"/>
    </location>
</feature>